<organism evidence="3 4">
    <name type="scientific">Cylindrotheca closterium</name>
    <dbReference type="NCBI Taxonomy" id="2856"/>
    <lineage>
        <taxon>Eukaryota</taxon>
        <taxon>Sar</taxon>
        <taxon>Stramenopiles</taxon>
        <taxon>Ochrophyta</taxon>
        <taxon>Bacillariophyta</taxon>
        <taxon>Bacillariophyceae</taxon>
        <taxon>Bacillariophycidae</taxon>
        <taxon>Bacillariales</taxon>
        <taxon>Bacillariaceae</taxon>
        <taxon>Cylindrotheca</taxon>
    </lineage>
</organism>
<protein>
    <recommendedName>
        <fullName evidence="2">Helicase-associated domain-containing protein</fullName>
    </recommendedName>
</protein>
<evidence type="ECO:0000313" key="3">
    <source>
        <dbReference type="EMBL" id="CAJ1943347.1"/>
    </source>
</evidence>
<accession>A0AAD2FIN9</accession>
<feature type="domain" description="Helicase-associated" evidence="2">
    <location>
        <begin position="289"/>
        <end position="354"/>
    </location>
</feature>
<comment type="caution">
    <text evidence="3">The sequence shown here is derived from an EMBL/GenBank/DDBJ whole genome shotgun (WGS) entry which is preliminary data.</text>
</comment>
<evidence type="ECO:0000313" key="4">
    <source>
        <dbReference type="Proteomes" id="UP001295423"/>
    </source>
</evidence>
<proteinExistence type="predicted"/>
<keyword evidence="4" id="KW-1185">Reference proteome</keyword>
<dbReference type="Pfam" id="PF03457">
    <property type="entry name" value="HA"/>
    <property type="match status" value="2"/>
</dbReference>
<dbReference type="Proteomes" id="UP001295423">
    <property type="component" value="Unassembled WGS sequence"/>
</dbReference>
<feature type="region of interest" description="Disordered" evidence="1">
    <location>
        <begin position="54"/>
        <end position="73"/>
    </location>
</feature>
<evidence type="ECO:0000259" key="2">
    <source>
        <dbReference type="Pfam" id="PF03457"/>
    </source>
</evidence>
<feature type="domain" description="Helicase-associated" evidence="2">
    <location>
        <begin position="363"/>
        <end position="429"/>
    </location>
</feature>
<feature type="compositionally biased region" description="Low complexity" evidence="1">
    <location>
        <begin position="55"/>
        <end position="68"/>
    </location>
</feature>
<evidence type="ECO:0000256" key="1">
    <source>
        <dbReference type="SAM" id="MobiDB-lite"/>
    </source>
</evidence>
<gene>
    <name evidence="3" type="ORF">CYCCA115_LOCUS8394</name>
</gene>
<dbReference type="PANTHER" id="PTHR33418:SF1">
    <property type="entry name" value="HELICASE-ASSOCIATED DOMAIN-CONTAINING PROTEIN"/>
    <property type="match status" value="1"/>
</dbReference>
<dbReference type="PANTHER" id="PTHR33418">
    <property type="entry name" value="HELICASE-ASSOCIATED"/>
    <property type="match status" value="1"/>
</dbReference>
<dbReference type="InterPro" id="IPR005114">
    <property type="entry name" value="Helicase_assoc"/>
</dbReference>
<dbReference type="Gene3D" id="6.10.140.530">
    <property type="match status" value="2"/>
</dbReference>
<dbReference type="EMBL" id="CAKOGP040001113">
    <property type="protein sequence ID" value="CAJ1943347.1"/>
    <property type="molecule type" value="Genomic_DNA"/>
</dbReference>
<sequence length="458" mass="51012">MNFSMTTEPFFNSHQLSKEYPQQLNEAGQHSGAEKSLAQLLNLDYKSNPAVPRALSSNNTNMNTSNLLKPSDPTDYSNYNVNSLFSALAAQQAAQHTAPEAPAGILHQSLLSAPVPSTTPATAAAALDVCQHSSNEIQSLNASLSAPQTATAQDNSFTAFEPSPINENKMNVLQQGVDGAYALELWRQQQQHQIQKLFNMALQPGSAANLPQNSAANLRSLLAGSTRSSGNEAAKRASASILPSALVDPDMFHPAAAKKQRVEATPVAPPMVEDSMNQSGRFRDYQSCQWSIRFHELQLFRKEKGHCCVPHGYPKNIVLARWVKRQRYQYKLRAEGKPSTMTIERINALESIGFIWDSHGACWMERYNELKEYASKHGSCNISSRYIDLHGSQLSSWVKCQRRLYKMYMDNKATNMTAERIAKLESIGFEWELRRSRNSISSKQESQEVPDIQNFGQV</sequence>
<dbReference type="AlphaFoldDB" id="A0AAD2FIN9"/>
<reference evidence="3" key="1">
    <citation type="submission" date="2023-08" db="EMBL/GenBank/DDBJ databases">
        <authorList>
            <person name="Audoor S."/>
            <person name="Bilcke G."/>
        </authorList>
    </citation>
    <scope>NUCLEOTIDE SEQUENCE</scope>
</reference>
<name>A0AAD2FIN9_9STRA</name>